<evidence type="ECO:0000313" key="12">
    <source>
        <dbReference type="EMBL" id="GMG40078.1"/>
    </source>
</evidence>
<dbReference type="GO" id="GO:0016020">
    <property type="term" value="C:membrane"/>
    <property type="evidence" value="ECO:0007669"/>
    <property type="project" value="UniProtKB-SubCell"/>
</dbReference>
<comment type="subcellular location">
    <subcellularLocation>
        <location evidence="1">Membrane</location>
        <topology evidence="1">Multi-pass membrane protein</topology>
    </subcellularLocation>
</comment>
<dbReference type="EMBL" id="BSXU01003430">
    <property type="protein sequence ID" value="GMG40078.1"/>
    <property type="molecule type" value="Genomic_DNA"/>
</dbReference>
<feature type="repeat" description="Solcar" evidence="8">
    <location>
        <begin position="230"/>
        <end position="317"/>
    </location>
</feature>
<keyword evidence="7 8" id="KW-0472">Membrane</keyword>
<dbReference type="PROSITE" id="PS50920">
    <property type="entry name" value="SOLCAR"/>
    <property type="match status" value="3"/>
</dbReference>
<feature type="repeat" description="Solcar" evidence="8">
    <location>
        <begin position="45"/>
        <end position="173"/>
    </location>
</feature>
<keyword evidence="4 8" id="KW-0812">Transmembrane</keyword>
<keyword evidence="3 9" id="KW-0813">Transport</keyword>
<evidence type="ECO:0000256" key="5">
    <source>
        <dbReference type="ARBA" id="ARBA00022737"/>
    </source>
</evidence>
<feature type="compositionally biased region" description="Low complexity" evidence="10">
    <location>
        <begin position="100"/>
        <end position="121"/>
    </location>
</feature>
<sequence>MSQSIPRDSNSNQNEISTQAQTRTISKEEQEQGELPKQLKKSHLNQRAIETISGLSAGFLATLVAHPLDFFKLRLQLDTSSRSQLDVFKKIRDDLILESSTPKSKSKSKSTSTSISTPTSIHAKDGNGVKGIVGKFDKKELIKNVYRGVGPNLVGSTAAWGLYFMFYREFKNLVLIGVDSSDVGGDGLTPTVQPPSSINRSTTTTTTTTTTTNINININTSQQQKSDTNLSTQHYLLSGFLAGWCTSIVTNPIWVIKTRMIATSRSTPGAYTSILNGIQQIYRNEGWLGYYKGLTPALISVSQGAIQVALYDTIKNHFFLKSRSGKKGDVEGEFSNWQSLQASAVSKVSAMVLLYPLQVVRARLQIDMSGGKVGGSGSFGMIRTFVGIIKKESLKGLYKGVVAQLVRVVPSTCVTFIVYENVKSFLSS</sequence>
<feature type="repeat" description="Solcar" evidence="8">
    <location>
        <begin position="334"/>
        <end position="425"/>
    </location>
</feature>
<dbReference type="OrthoDB" id="428293at2759"/>
<feature type="region of interest" description="Disordered" evidence="10">
    <location>
        <begin position="1"/>
        <end position="41"/>
    </location>
</feature>
<comment type="caution">
    <text evidence="12">The sequence shown here is derived from an EMBL/GenBank/DDBJ whole genome shotgun (WGS) entry which is preliminary data.</text>
</comment>
<dbReference type="PANTHER" id="PTHR45683">
    <property type="entry name" value="MITOCHONDRIAL NICOTINAMIDE ADENINE DINUCLEOTIDE TRANSPORTER 1-RELATED-RELATED"/>
    <property type="match status" value="1"/>
</dbReference>
<evidence type="ECO:0000256" key="4">
    <source>
        <dbReference type="ARBA" id="ARBA00022692"/>
    </source>
</evidence>
<feature type="transmembrane region" description="Helical" evidence="11">
    <location>
        <begin position="235"/>
        <end position="256"/>
    </location>
</feature>
<dbReference type="GO" id="GO:0055085">
    <property type="term" value="P:transmembrane transport"/>
    <property type="evidence" value="ECO:0007669"/>
    <property type="project" value="InterPro"/>
</dbReference>
<dbReference type="GO" id="GO:0006862">
    <property type="term" value="P:nucleotide transport"/>
    <property type="evidence" value="ECO:0007669"/>
    <property type="project" value="InterPro"/>
</dbReference>
<protein>
    <submittedName>
        <fullName evidence="12">Unnamed protein product</fullName>
    </submittedName>
</protein>
<evidence type="ECO:0000256" key="8">
    <source>
        <dbReference type="PROSITE-ProRule" id="PRU00282"/>
    </source>
</evidence>
<comment type="similarity">
    <text evidence="2 9">Belongs to the mitochondrial carrier (TC 2.A.29) family.</text>
</comment>
<dbReference type="InterPro" id="IPR018108">
    <property type="entry name" value="MCP_transmembrane"/>
</dbReference>
<dbReference type="Pfam" id="PF00153">
    <property type="entry name" value="Mito_carr"/>
    <property type="match status" value="4"/>
</dbReference>
<evidence type="ECO:0000256" key="6">
    <source>
        <dbReference type="ARBA" id="ARBA00022989"/>
    </source>
</evidence>
<gene>
    <name evidence="12" type="ORF">Amon01_000587300</name>
</gene>
<keyword evidence="5" id="KW-0677">Repeat</keyword>
<dbReference type="SUPFAM" id="SSF103506">
    <property type="entry name" value="Mitochondrial carrier"/>
    <property type="match status" value="1"/>
</dbReference>
<evidence type="ECO:0000256" key="9">
    <source>
        <dbReference type="RuleBase" id="RU000488"/>
    </source>
</evidence>
<dbReference type="AlphaFoldDB" id="A0A9W7DI63"/>
<evidence type="ECO:0000256" key="2">
    <source>
        <dbReference type="ARBA" id="ARBA00006375"/>
    </source>
</evidence>
<proteinExistence type="inferred from homology"/>
<keyword evidence="6 11" id="KW-1133">Transmembrane helix</keyword>
<dbReference type="InterPro" id="IPR023395">
    <property type="entry name" value="MCP_dom_sf"/>
</dbReference>
<dbReference type="InterPro" id="IPR044712">
    <property type="entry name" value="SLC25A32-like"/>
</dbReference>
<dbReference type="Proteomes" id="UP001165063">
    <property type="component" value="Unassembled WGS sequence"/>
</dbReference>
<feature type="region of interest" description="Disordered" evidence="10">
    <location>
        <begin position="100"/>
        <end position="122"/>
    </location>
</feature>
<evidence type="ECO:0000256" key="7">
    <source>
        <dbReference type="ARBA" id="ARBA00023136"/>
    </source>
</evidence>
<evidence type="ECO:0000313" key="13">
    <source>
        <dbReference type="Proteomes" id="UP001165063"/>
    </source>
</evidence>
<name>A0A9W7DI63_AMBMO</name>
<reference evidence="12" key="1">
    <citation type="submission" date="2023-04" db="EMBL/GenBank/DDBJ databases">
        <title>Ambrosiozyma monospora NBRC 1965.</title>
        <authorList>
            <person name="Ichikawa N."/>
            <person name="Sato H."/>
            <person name="Tonouchi N."/>
        </authorList>
    </citation>
    <scope>NUCLEOTIDE SEQUENCE</scope>
    <source>
        <strain evidence="12">NBRC 1965</strain>
    </source>
</reference>
<evidence type="ECO:0000256" key="1">
    <source>
        <dbReference type="ARBA" id="ARBA00004141"/>
    </source>
</evidence>
<accession>A0A9W7DI63</accession>
<evidence type="ECO:0000256" key="3">
    <source>
        <dbReference type="ARBA" id="ARBA00022448"/>
    </source>
</evidence>
<evidence type="ECO:0000256" key="11">
    <source>
        <dbReference type="SAM" id="Phobius"/>
    </source>
</evidence>
<evidence type="ECO:0000256" key="10">
    <source>
        <dbReference type="SAM" id="MobiDB-lite"/>
    </source>
</evidence>
<organism evidence="12 13">
    <name type="scientific">Ambrosiozyma monospora</name>
    <name type="common">Yeast</name>
    <name type="synonym">Endomycopsis monosporus</name>
    <dbReference type="NCBI Taxonomy" id="43982"/>
    <lineage>
        <taxon>Eukaryota</taxon>
        <taxon>Fungi</taxon>
        <taxon>Dikarya</taxon>
        <taxon>Ascomycota</taxon>
        <taxon>Saccharomycotina</taxon>
        <taxon>Pichiomycetes</taxon>
        <taxon>Pichiales</taxon>
        <taxon>Pichiaceae</taxon>
        <taxon>Ambrosiozyma</taxon>
    </lineage>
</organism>
<dbReference type="Gene3D" id="1.50.40.10">
    <property type="entry name" value="Mitochondrial carrier domain"/>
    <property type="match status" value="1"/>
</dbReference>
<feature type="compositionally biased region" description="Polar residues" evidence="10">
    <location>
        <begin position="1"/>
        <end position="24"/>
    </location>
</feature>
<keyword evidence="13" id="KW-1185">Reference proteome</keyword>